<dbReference type="Proteomes" id="UP000688947">
    <property type="component" value="Unassembled WGS sequence"/>
</dbReference>
<protein>
    <submittedName>
        <fullName evidence="1">Uncharacterized protein</fullName>
    </submittedName>
</protein>
<reference evidence="1" key="1">
    <citation type="submission" date="2021-01" db="EMBL/GenBank/DDBJ databases">
        <title>Phytophthora aleatoria, a newly-described species from Pinus radiata is distinct from Phytophthora cactorum isolates based on comparative genomics.</title>
        <authorList>
            <person name="Mcdougal R."/>
            <person name="Panda P."/>
            <person name="Williams N."/>
            <person name="Studholme D.J."/>
        </authorList>
    </citation>
    <scope>NUCLEOTIDE SEQUENCE</scope>
    <source>
        <strain evidence="1">NZFS 3830</strain>
    </source>
</reference>
<dbReference type="AlphaFoldDB" id="A0A8T1U8D0"/>
<gene>
    <name evidence="1" type="ORF">JG687_00011759</name>
</gene>
<evidence type="ECO:0000313" key="1">
    <source>
        <dbReference type="EMBL" id="KAG6954549.1"/>
    </source>
</evidence>
<accession>A0A8T1U8D0</accession>
<name>A0A8T1U8D0_9STRA</name>
<organism evidence="1 2">
    <name type="scientific">Phytophthora cactorum</name>
    <dbReference type="NCBI Taxonomy" id="29920"/>
    <lineage>
        <taxon>Eukaryota</taxon>
        <taxon>Sar</taxon>
        <taxon>Stramenopiles</taxon>
        <taxon>Oomycota</taxon>
        <taxon>Peronosporomycetes</taxon>
        <taxon>Peronosporales</taxon>
        <taxon>Peronosporaceae</taxon>
        <taxon>Phytophthora</taxon>
    </lineage>
</organism>
<sequence length="118" mass="13117">MDKLDNGSADRPSPILMEIMDKTQKMECGFKNRLDTVIAGMKAVCGLQSFAMKLHQILTECVSVPQADQKKKRSLKTEPPKRTVKVPLPLIGETAKAAKVELGLSFRAKKTAWRRFGS</sequence>
<evidence type="ECO:0000313" key="2">
    <source>
        <dbReference type="Proteomes" id="UP000688947"/>
    </source>
</evidence>
<comment type="caution">
    <text evidence="1">The sequence shown here is derived from an EMBL/GenBank/DDBJ whole genome shotgun (WGS) entry which is preliminary data.</text>
</comment>
<proteinExistence type="predicted"/>
<dbReference type="EMBL" id="JAENGZ010000738">
    <property type="protein sequence ID" value="KAG6954549.1"/>
    <property type="molecule type" value="Genomic_DNA"/>
</dbReference>